<dbReference type="PANTHER" id="PTHR34107">
    <property type="entry name" value="SLL0198 PROTEIN-RELATED"/>
    <property type="match status" value="1"/>
</dbReference>
<dbReference type="PANTHER" id="PTHR34107:SF4">
    <property type="entry name" value="SLL1222 PROTEIN"/>
    <property type="match status" value="1"/>
</dbReference>
<dbReference type="EMBL" id="JAESWB010000025">
    <property type="protein sequence ID" value="MBL4951173.1"/>
    <property type="molecule type" value="Genomic_DNA"/>
</dbReference>
<protein>
    <submittedName>
        <fullName evidence="2">Type II toxin-antitoxin system Phd/YefM family antitoxin</fullName>
    </submittedName>
</protein>
<dbReference type="Pfam" id="PF05685">
    <property type="entry name" value="Uma2"/>
    <property type="match status" value="1"/>
</dbReference>
<accession>A0ABS1TIL9</accession>
<name>A0ABS1TIL9_9BACI</name>
<dbReference type="Proteomes" id="UP000623967">
    <property type="component" value="Unassembled WGS sequence"/>
</dbReference>
<evidence type="ECO:0000313" key="2">
    <source>
        <dbReference type="EMBL" id="MBL4951173.1"/>
    </source>
</evidence>
<dbReference type="Gene3D" id="3.90.1570.10">
    <property type="entry name" value="tt1808, chain A"/>
    <property type="match status" value="1"/>
</dbReference>
<dbReference type="RefSeq" id="WP_202652196.1">
    <property type="nucleotide sequence ID" value="NZ_JAESWB010000025.1"/>
</dbReference>
<feature type="domain" description="Putative restriction endonuclease" evidence="1">
    <location>
        <begin position="70"/>
        <end position="237"/>
    </location>
</feature>
<proteinExistence type="predicted"/>
<evidence type="ECO:0000259" key="1">
    <source>
        <dbReference type="Pfam" id="PF05685"/>
    </source>
</evidence>
<gene>
    <name evidence="2" type="ORF">JK635_02820</name>
</gene>
<dbReference type="InterPro" id="IPR012296">
    <property type="entry name" value="Nuclease_put_TT1808"/>
</dbReference>
<keyword evidence="3" id="KW-1185">Reference proteome</keyword>
<dbReference type="SUPFAM" id="SSF52980">
    <property type="entry name" value="Restriction endonuclease-like"/>
    <property type="match status" value="1"/>
</dbReference>
<dbReference type="CDD" id="cd06260">
    <property type="entry name" value="DUF820-like"/>
    <property type="match status" value="1"/>
</dbReference>
<dbReference type="InterPro" id="IPR011335">
    <property type="entry name" value="Restrct_endonuc-II-like"/>
</dbReference>
<comment type="caution">
    <text evidence="2">The sequence shown here is derived from an EMBL/GenBank/DDBJ whole genome shotgun (WGS) entry which is preliminary data.</text>
</comment>
<organism evidence="2 3">
    <name type="scientific">Neobacillus paridis</name>
    <dbReference type="NCBI Taxonomy" id="2803862"/>
    <lineage>
        <taxon>Bacteria</taxon>
        <taxon>Bacillati</taxon>
        <taxon>Bacillota</taxon>
        <taxon>Bacilli</taxon>
        <taxon>Bacillales</taxon>
        <taxon>Bacillaceae</taxon>
        <taxon>Neobacillus</taxon>
    </lineage>
</organism>
<evidence type="ECO:0000313" key="3">
    <source>
        <dbReference type="Proteomes" id="UP000623967"/>
    </source>
</evidence>
<dbReference type="InterPro" id="IPR008538">
    <property type="entry name" value="Uma2"/>
</dbReference>
<dbReference type="NCBIfam" id="TIGR01552">
    <property type="entry name" value="phd_fam"/>
    <property type="match status" value="1"/>
</dbReference>
<sequence length="246" mass="28481">MIINSTELQNNFGKYLMLTAQEDIIITRNGTEIAKLTAIKEKPLEDNAQPDQVHENAPEYNYYGKKATYEEFLKLQRESDERYEYIDGEIYLLASPRTAHQIAITELLVIFHTFFQGSKCTPMVAPYDIELRRTPENINIVQPDIMVICDLEENLNEEDYYKGVPSLVVEVLSKSTRRKDLIKKLDLYMSCGVNEYWIVNPDNKEVTVYLFEDNNICNSTTFKNDEAAQSFIFEGLSAEISKIFRV</sequence>
<reference evidence="2 3" key="1">
    <citation type="submission" date="2021-01" db="EMBL/GenBank/DDBJ databases">
        <title>Genome public.</title>
        <authorList>
            <person name="Liu C."/>
            <person name="Sun Q."/>
        </authorList>
    </citation>
    <scope>NUCLEOTIDE SEQUENCE [LARGE SCALE GENOMIC DNA]</scope>
    <source>
        <strain evidence="2 3">YIM B02564</strain>
    </source>
</reference>